<evidence type="ECO:0000259" key="14">
    <source>
        <dbReference type="Pfam" id="PF02163"/>
    </source>
</evidence>
<comment type="subcellular location">
    <subcellularLocation>
        <location evidence="2">Cell membrane</location>
        <topology evidence="2">Multi-pass membrane protein</topology>
    </subcellularLocation>
</comment>
<protein>
    <submittedName>
        <fullName evidence="15">Site-2 protease family protein</fullName>
    </submittedName>
</protein>
<keyword evidence="11" id="KW-0482">Metalloprotease</keyword>
<dbReference type="AlphaFoldDB" id="A0A2H0VHK9"/>
<evidence type="ECO:0000256" key="6">
    <source>
        <dbReference type="ARBA" id="ARBA00022692"/>
    </source>
</evidence>
<name>A0A2H0VHK9_9BACT</name>
<evidence type="ECO:0000256" key="11">
    <source>
        <dbReference type="ARBA" id="ARBA00023049"/>
    </source>
</evidence>
<sequence length="213" mass="23016">MDNILEIIFQPKVFGIVVLIMSVVVHEVAHGMVALKLGDQTAKNAGRLTINPIPHLDPIGSIFLPLLLIITNSPFLIGWAKPVPYNPLNLHKDYKYGPLKVALAGPGTNMALAIIMGVIIRVFGAGLGTVFTIMLYQVVFINVLLAVFNLIPIPPLDGSKILTLFLPPKYSHMLQGVGVSGIFFVFLFLMLFSGLIFGLASIITTLIVGTSII</sequence>
<dbReference type="CDD" id="cd06158">
    <property type="entry name" value="S2P-M50_like_1"/>
    <property type="match status" value="1"/>
</dbReference>
<evidence type="ECO:0000256" key="12">
    <source>
        <dbReference type="ARBA" id="ARBA00023136"/>
    </source>
</evidence>
<organism evidence="15 16">
    <name type="scientific">Candidatus Colwellbacteria bacterium CG10_big_fil_rev_8_21_14_0_10_42_22</name>
    <dbReference type="NCBI Taxonomy" id="1974540"/>
    <lineage>
        <taxon>Bacteria</taxon>
        <taxon>Candidatus Colwelliibacteriota</taxon>
    </lineage>
</organism>
<feature type="domain" description="Peptidase M50" evidence="14">
    <location>
        <begin position="134"/>
        <end position="189"/>
    </location>
</feature>
<keyword evidence="12 13" id="KW-0472">Membrane</keyword>
<comment type="similarity">
    <text evidence="3">Belongs to the peptidase M50B family.</text>
</comment>
<evidence type="ECO:0000256" key="7">
    <source>
        <dbReference type="ARBA" id="ARBA00022723"/>
    </source>
</evidence>
<gene>
    <name evidence="15" type="ORF">COT89_02550</name>
</gene>
<dbReference type="Proteomes" id="UP000231466">
    <property type="component" value="Unassembled WGS sequence"/>
</dbReference>
<dbReference type="PANTHER" id="PTHR35864:SF1">
    <property type="entry name" value="ZINC METALLOPROTEASE YWHC-RELATED"/>
    <property type="match status" value="1"/>
</dbReference>
<keyword evidence="9" id="KW-0862">Zinc</keyword>
<evidence type="ECO:0000256" key="10">
    <source>
        <dbReference type="ARBA" id="ARBA00022989"/>
    </source>
</evidence>
<evidence type="ECO:0000256" key="9">
    <source>
        <dbReference type="ARBA" id="ARBA00022833"/>
    </source>
</evidence>
<dbReference type="InterPro" id="IPR052348">
    <property type="entry name" value="Metallopeptidase_M50B"/>
</dbReference>
<keyword evidence="8" id="KW-0378">Hydrolase</keyword>
<feature type="transmembrane region" description="Helical" evidence="13">
    <location>
        <begin position="176"/>
        <end position="209"/>
    </location>
</feature>
<feature type="transmembrane region" description="Helical" evidence="13">
    <location>
        <begin position="99"/>
        <end position="123"/>
    </location>
</feature>
<evidence type="ECO:0000313" key="15">
    <source>
        <dbReference type="EMBL" id="PIR97770.1"/>
    </source>
</evidence>
<evidence type="ECO:0000256" key="8">
    <source>
        <dbReference type="ARBA" id="ARBA00022801"/>
    </source>
</evidence>
<comment type="cofactor">
    <cofactor evidence="1">
        <name>Zn(2+)</name>
        <dbReference type="ChEBI" id="CHEBI:29105"/>
    </cofactor>
</comment>
<keyword evidence="10 13" id="KW-1133">Transmembrane helix</keyword>
<evidence type="ECO:0000313" key="16">
    <source>
        <dbReference type="Proteomes" id="UP000231466"/>
    </source>
</evidence>
<dbReference type="GO" id="GO:0006508">
    <property type="term" value="P:proteolysis"/>
    <property type="evidence" value="ECO:0007669"/>
    <property type="project" value="UniProtKB-KW"/>
</dbReference>
<evidence type="ECO:0000256" key="2">
    <source>
        <dbReference type="ARBA" id="ARBA00004651"/>
    </source>
</evidence>
<keyword evidence="4" id="KW-1003">Cell membrane</keyword>
<evidence type="ECO:0000256" key="5">
    <source>
        <dbReference type="ARBA" id="ARBA00022670"/>
    </source>
</evidence>
<feature type="transmembrane region" description="Helical" evidence="13">
    <location>
        <begin position="135"/>
        <end position="156"/>
    </location>
</feature>
<dbReference type="GO" id="GO:0008237">
    <property type="term" value="F:metallopeptidase activity"/>
    <property type="evidence" value="ECO:0007669"/>
    <property type="project" value="UniProtKB-KW"/>
</dbReference>
<comment type="caution">
    <text evidence="15">The sequence shown here is derived from an EMBL/GenBank/DDBJ whole genome shotgun (WGS) entry which is preliminary data.</text>
</comment>
<accession>A0A2H0VHK9</accession>
<dbReference type="InterPro" id="IPR044537">
    <property type="entry name" value="Rip2-like"/>
</dbReference>
<dbReference type="GO" id="GO:0005886">
    <property type="term" value="C:plasma membrane"/>
    <property type="evidence" value="ECO:0007669"/>
    <property type="project" value="UniProtKB-SubCell"/>
</dbReference>
<feature type="transmembrane region" description="Helical" evidence="13">
    <location>
        <begin position="56"/>
        <end position="79"/>
    </location>
</feature>
<reference evidence="16" key="1">
    <citation type="submission" date="2017-09" db="EMBL/GenBank/DDBJ databases">
        <title>Depth-based differentiation of microbial function through sediment-hosted aquifers and enrichment of novel symbionts in the deep terrestrial subsurface.</title>
        <authorList>
            <person name="Probst A.J."/>
            <person name="Ladd B."/>
            <person name="Jarett J.K."/>
            <person name="Geller-Mcgrath D.E."/>
            <person name="Sieber C.M.K."/>
            <person name="Emerson J.B."/>
            <person name="Anantharaman K."/>
            <person name="Thomas B.C."/>
            <person name="Malmstrom R."/>
            <person name="Stieglmeier M."/>
            <person name="Klingl A."/>
            <person name="Woyke T."/>
            <person name="Ryan C.M."/>
            <person name="Banfield J.F."/>
        </authorList>
    </citation>
    <scope>NUCLEOTIDE SEQUENCE [LARGE SCALE GENOMIC DNA]</scope>
</reference>
<dbReference type="PANTHER" id="PTHR35864">
    <property type="entry name" value="ZINC METALLOPROTEASE MJ0611-RELATED"/>
    <property type="match status" value="1"/>
</dbReference>
<dbReference type="InterPro" id="IPR008915">
    <property type="entry name" value="Peptidase_M50"/>
</dbReference>
<evidence type="ECO:0000256" key="13">
    <source>
        <dbReference type="SAM" id="Phobius"/>
    </source>
</evidence>
<evidence type="ECO:0000256" key="1">
    <source>
        <dbReference type="ARBA" id="ARBA00001947"/>
    </source>
</evidence>
<feature type="transmembrane region" description="Helical" evidence="13">
    <location>
        <begin position="13"/>
        <end position="35"/>
    </location>
</feature>
<evidence type="ECO:0000256" key="4">
    <source>
        <dbReference type="ARBA" id="ARBA00022475"/>
    </source>
</evidence>
<keyword evidence="5 15" id="KW-0645">Protease</keyword>
<proteinExistence type="inferred from homology"/>
<keyword evidence="7" id="KW-0479">Metal-binding</keyword>
<keyword evidence="6 13" id="KW-0812">Transmembrane</keyword>
<dbReference type="EMBL" id="PFAH01000009">
    <property type="protein sequence ID" value="PIR97770.1"/>
    <property type="molecule type" value="Genomic_DNA"/>
</dbReference>
<dbReference type="Pfam" id="PF02163">
    <property type="entry name" value="Peptidase_M50"/>
    <property type="match status" value="1"/>
</dbReference>
<evidence type="ECO:0000256" key="3">
    <source>
        <dbReference type="ARBA" id="ARBA00007931"/>
    </source>
</evidence>
<dbReference type="GO" id="GO:0046872">
    <property type="term" value="F:metal ion binding"/>
    <property type="evidence" value="ECO:0007669"/>
    <property type="project" value="UniProtKB-KW"/>
</dbReference>